<evidence type="ECO:0000256" key="5">
    <source>
        <dbReference type="ARBA" id="ARBA00022729"/>
    </source>
</evidence>
<proteinExistence type="inferred from homology"/>
<organism evidence="10 11">
    <name type="scientific">Phycomyces blakesleeanus</name>
    <dbReference type="NCBI Taxonomy" id="4837"/>
    <lineage>
        <taxon>Eukaryota</taxon>
        <taxon>Fungi</taxon>
        <taxon>Fungi incertae sedis</taxon>
        <taxon>Mucoromycota</taxon>
        <taxon>Mucoromycotina</taxon>
        <taxon>Mucoromycetes</taxon>
        <taxon>Mucorales</taxon>
        <taxon>Phycomycetaceae</taxon>
        <taxon>Phycomyces</taxon>
    </lineage>
</organism>
<dbReference type="Pfam" id="PF09451">
    <property type="entry name" value="ATG27"/>
    <property type="match status" value="1"/>
</dbReference>
<evidence type="ECO:0000256" key="1">
    <source>
        <dbReference type="ARBA" id="ARBA00004141"/>
    </source>
</evidence>
<dbReference type="PANTHER" id="PTHR10926">
    <property type="entry name" value="CELL CYCLE CONTROL PROTEIN 50"/>
    <property type="match status" value="1"/>
</dbReference>
<sequence length="447" mass="49784">MTGPVFMYYRLTNFYQNRRQYIKSYDADQLLGKAISSSTAQSNCDPAGQTEEGLIVYPCGLIANSMFNDTFSNITQIDGDNAVLYEFSSTNVAWPTDTEKYKLTTYPIDAIAPPPNWVLRYPNGKYDQDHPPPDLSTMERFMVWMHVAALPDFRKLWGRNDNQDLPAGRWRILVDMNFDTVQYKGTKWIVLSTTTALGGRNLRLGVTYISIGSICLALGVFFSIRQSARPRKLGDQAYLSWNQPGGGLPITFGLSLALFASSVLAIQDYCNPHFKPIAEAGYELDLSRLNKEFVVTQKASTVPATRTTEIKINICDALPAPKENDVDDCPKGSYICRRIIYNKDGKDIVTEVQTISGDFDKEKKLVGNFKAPEDEEDLSNDGIVYTLELGGGKVGERAQSAQITLECDKSISREPDEKKPDNGNDKKGDETPQPKEGMSGVGIFFTT</sequence>
<dbReference type="Proteomes" id="UP001448207">
    <property type="component" value="Unassembled WGS sequence"/>
</dbReference>
<evidence type="ECO:0000313" key="10">
    <source>
        <dbReference type="EMBL" id="KAL0096222.1"/>
    </source>
</evidence>
<comment type="caution">
    <text evidence="10">The sequence shown here is derived from an EMBL/GenBank/DDBJ whole genome shotgun (WGS) entry which is preliminary data.</text>
</comment>
<comment type="subcellular location">
    <subcellularLocation>
        <location evidence="1">Membrane</location>
        <topology evidence="1">Multi-pass membrane protein</topology>
    </subcellularLocation>
    <subcellularLocation>
        <location evidence="2">Membrane</location>
        <topology evidence="2">Single-pass membrane protein</topology>
    </subcellularLocation>
</comment>
<feature type="transmembrane region" description="Helical" evidence="9">
    <location>
        <begin position="245"/>
        <end position="266"/>
    </location>
</feature>
<evidence type="ECO:0000256" key="2">
    <source>
        <dbReference type="ARBA" id="ARBA00004167"/>
    </source>
</evidence>
<feature type="transmembrane region" description="Helical" evidence="9">
    <location>
        <begin position="205"/>
        <end position="224"/>
    </location>
</feature>
<evidence type="ECO:0000256" key="6">
    <source>
        <dbReference type="ARBA" id="ARBA00022989"/>
    </source>
</evidence>
<gene>
    <name evidence="10" type="ORF">J3Q64DRAFT_1807020</name>
</gene>
<dbReference type="InterPro" id="IPR009011">
    <property type="entry name" value="Man6P_isomerase_rcpt-bd_dom_sf"/>
</dbReference>
<comment type="similarity">
    <text evidence="3">Belongs to the CDC50/LEM3 family.</text>
</comment>
<keyword evidence="7 9" id="KW-0472">Membrane</keyword>
<keyword evidence="5" id="KW-0732">Signal</keyword>
<reference evidence="10 11" key="1">
    <citation type="submission" date="2024-04" db="EMBL/GenBank/DDBJ databases">
        <title>Symmetric and asymmetric DNA N6-adenine methylation regulates different biological responses in Mucorales.</title>
        <authorList>
            <consortium name="Lawrence Berkeley National Laboratory"/>
            <person name="Lax C."/>
            <person name="Mondo S.J."/>
            <person name="Osorio-Concepcion M."/>
            <person name="Muszewska A."/>
            <person name="Corrochano-Luque M."/>
            <person name="Gutierrez G."/>
            <person name="Riley R."/>
            <person name="Lipzen A."/>
            <person name="Guo J."/>
            <person name="Hundley H."/>
            <person name="Amirebrahimi M."/>
            <person name="Ng V."/>
            <person name="Lorenzo-Gutierrez D."/>
            <person name="Binder U."/>
            <person name="Yang J."/>
            <person name="Song Y."/>
            <person name="Canovas D."/>
            <person name="Navarro E."/>
            <person name="Freitag M."/>
            <person name="Gabaldon T."/>
            <person name="Grigoriev I.V."/>
            <person name="Corrochano L.M."/>
            <person name="Nicolas F.E."/>
            <person name="Garre V."/>
        </authorList>
    </citation>
    <scope>NUCLEOTIDE SEQUENCE [LARGE SCALE GENOMIC DNA]</scope>
    <source>
        <strain evidence="10 11">L51</strain>
    </source>
</reference>
<dbReference type="Pfam" id="PF03381">
    <property type="entry name" value="CDC50"/>
    <property type="match status" value="1"/>
</dbReference>
<dbReference type="InterPro" id="IPR018939">
    <property type="entry name" value="Autophagy-rel_prot_27"/>
</dbReference>
<evidence type="ECO:0000313" key="11">
    <source>
        <dbReference type="Proteomes" id="UP001448207"/>
    </source>
</evidence>
<name>A0ABR3BBL3_PHYBL</name>
<feature type="region of interest" description="Disordered" evidence="8">
    <location>
        <begin position="404"/>
        <end position="447"/>
    </location>
</feature>
<keyword evidence="4 9" id="KW-0812">Transmembrane</keyword>
<dbReference type="EMBL" id="JBCLYO010000001">
    <property type="protein sequence ID" value="KAL0096222.1"/>
    <property type="molecule type" value="Genomic_DNA"/>
</dbReference>
<dbReference type="Gene3D" id="2.70.130.10">
    <property type="entry name" value="Mannose-6-phosphate receptor binding domain"/>
    <property type="match status" value="1"/>
</dbReference>
<evidence type="ECO:0000256" key="7">
    <source>
        <dbReference type="ARBA" id="ARBA00023136"/>
    </source>
</evidence>
<keyword evidence="6 9" id="KW-1133">Transmembrane helix</keyword>
<dbReference type="InterPro" id="IPR005045">
    <property type="entry name" value="CDC50/LEM3_fam"/>
</dbReference>
<evidence type="ECO:0000256" key="3">
    <source>
        <dbReference type="ARBA" id="ARBA00009457"/>
    </source>
</evidence>
<dbReference type="PANTHER" id="PTHR10926:SF0">
    <property type="entry name" value="CDC50, ISOFORM A"/>
    <property type="match status" value="1"/>
</dbReference>
<evidence type="ECO:0000256" key="4">
    <source>
        <dbReference type="ARBA" id="ARBA00022692"/>
    </source>
</evidence>
<accession>A0ABR3BBL3</accession>
<evidence type="ECO:0000256" key="8">
    <source>
        <dbReference type="SAM" id="MobiDB-lite"/>
    </source>
</evidence>
<keyword evidence="11" id="KW-1185">Reference proteome</keyword>
<feature type="compositionally biased region" description="Basic and acidic residues" evidence="8">
    <location>
        <begin position="406"/>
        <end position="433"/>
    </location>
</feature>
<evidence type="ECO:0000256" key="9">
    <source>
        <dbReference type="SAM" id="Phobius"/>
    </source>
</evidence>
<protein>
    <submittedName>
        <fullName evidence="10">Ligand-effect modulator 3 family</fullName>
    </submittedName>
</protein>